<comment type="caution">
    <text evidence="2">The sequence shown here is derived from an EMBL/GenBank/DDBJ whole genome shotgun (WGS) entry which is preliminary data.</text>
</comment>
<evidence type="ECO:0000256" key="1">
    <source>
        <dbReference type="SAM" id="Phobius"/>
    </source>
</evidence>
<feature type="transmembrane region" description="Helical" evidence="1">
    <location>
        <begin position="40"/>
        <end position="59"/>
    </location>
</feature>
<accession>A0A2U2PLF5</accession>
<protein>
    <submittedName>
        <fullName evidence="2">Uncharacterized protein</fullName>
    </submittedName>
</protein>
<name>A0A2U2PLF5_9SPHI</name>
<feature type="transmembrane region" description="Helical" evidence="1">
    <location>
        <begin position="125"/>
        <end position="146"/>
    </location>
</feature>
<dbReference type="AlphaFoldDB" id="A0A2U2PLF5"/>
<keyword evidence="1" id="KW-0812">Transmembrane</keyword>
<feature type="transmembrane region" description="Helical" evidence="1">
    <location>
        <begin position="65"/>
        <end position="84"/>
    </location>
</feature>
<keyword evidence="1" id="KW-0472">Membrane</keyword>
<dbReference type="RefSeq" id="WP_109414515.1">
    <property type="nucleotide sequence ID" value="NZ_QEAS01000002.1"/>
</dbReference>
<organism evidence="2 3">
    <name type="scientific">Pararcticibacter amylolyticus</name>
    <dbReference type="NCBI Taxonomy" id="2173175"/>
    <lineage>
        <taxon>Bacteria</taxon>
        <taxon>Pseudomonadati</taxon>
        <taxon>Bacteroidota</taxon>
        <taxon>Sphingobacteriia</taxon>
        <taxon>Sphingobacteriales</taxon>
        <taxon>Sphingobacteriaceae</taxon>
        <taxon>Pararcticibacter</taxon>
    </lineage>
</organism>
<sequence length="197" mass="23668">MKDFDALKDIWSGQVSQPRISYEDIIKGLKLAKRSFSNKLLLETAGMFSAVIILLWVWISNPFMMWTTHLSLLILIVCCLYYVFIQISDYRSITNSESLLQQPEDYIQYLKKYRKRRYILNTRKYSVYSIFIGIAFGLYFIELYFIAPLWQIIGGVAFTAAWFVVCWRLMRTYIRREQEKLYEMIEKLERLQHQFNN</sequence>
<keyword evidence="1" id="KW-1133">Transmembrane helix</keyword>
<dbReference type="OrthoDB" id="794917at2"/>
<evidence type="ECO:0000313" key="2">
    <source>
        <dbReference type="EMBL" id="PWG82237.1"/>
    </source>
</evidence>
<dbReference type="EMBL" id="QEAS01000002">
    <property type="protein sequence ID" value="PWG82237.1"/>
    <property type="molecule type" value="Genomic_DNA"/>
</dbReference>
<dbReference type="Proteomes" id="UP000245647">
    <property type="component" value="Unassembled WGS sequence"/>
</dbReference>
<gene>
    <name evidence="2" type="ORF">DDR33_04295</name>
</gene>
<proteinExistence type="predicted"/>
<evidence type="ECO:0000313" key="3">
    <source>
        <dbReference type="Proteomes" id="UP000245647"/>
    </source>
</evidence>
<keyword evidence="3" id="KW-1185">Reference proteome</keyword>
<feature type="transmembrane region" description="Helical" evidence="1">
    <location>
        <begin position="152"/>
        <end position="170"/>
    </location>
</feature>
<reference evidence="2 3" key="1">
    <citation type="submission" date="2018-04" db="EMBL/GenBank/DDBJ databases">
        <title>Pedobacter chongqingensis sp. nov., isolated from a rottenly hemp rope.</title>
        <authorList>
            <person name="Cai Y."/>
        </authorList>
    </citation>
    <scope>NUCLEOTIDE SEQUENCE [LARGE SCALE GENOMIC DNA]</scope>
    <source>
        <strain evidence="2 3">FJ4-8</strain>
    </source>
</reference>